<protein>
    <submittedName>
        <fullName evidence="2">Uncharacterized protein</fullName>
    </submittedName>
</protein>
<sequence length="226" mass="24559">MNEAKLPQSTRPAPAWSRRARMTMGLAASDPSSAADCTAPASAAGQPPSHREVFLGHECYPHARAHWFIFIPSPSPTRTNIGKVIQVVGNPHTGFGFQVKVNCDPVASRYHPSESGAGTTRFVKLGEVSSSFIVDGYTPRPGYAPEYRSTPLPGDAIEQAAFELGLPYRDPGAVLPPVGNPVWRGPVREFERCQEWCARLVRRLVERGYLEENAISALGEVTSFGV</sequence>
<dbReference type="InterPro" id="IPR046670">
    <property type="entry name" value="DUF6540"/>
</dbReference>
<evidence type="ECO:0000313" key="3">
    <source>
        <dbReference type="Proteomes" id="UP000284706"/>
    </source>
</evidence>
<feature type="compositionally biased region" description="Low complexity" evidence="1">
    <location>
        <begin position="27"/>
        <end position="44"/>
    </location>
</feature>
<accession>A0A409VE68</accession>
<comment type="caution">
    <text evidence="2">The sequence shown here is derived from an EMBL/GenBank/DDBJ whole genome shotgun (WGS) entry which is preliminary data.</text>
</comment>
<dbReference type="AlphaFoldDB" id="A0A409VE68"/>
<evidence type="ECO:0000256" key="1">
    <source>
        <dbReference type="SAM" id="MobiDB-lite"/>
    </source>
</evidence>
<feature type="region of interest" description="Disordered" evidence="1">
    <location>
        <begin position="27"/>
        <end position="48"/>
    </location>
</feature>
<evidence type="ECO:0000313" key="2">
    <source>
        <dbReference type="EMBL" id="PPQ64805.1"/>
    </source>
</evidence>
<dbReference type="InParanoid" id="A0A409VE68"/>
<gene>
    <name evidence="2" type="ORF">CVT26_002637</name>
</gene>
<dbReference type="EMBL" id="NHYE01005662">
    <property type="protein sequence ID" value="PPQ64805.1"/>
    <property type="molecule type" value="Genomic_DNA"/>
</dbReference>
<dbReference type="OrthoDB" id="2972306at2759"/>
<proteinExistence type="predicted"/>
<dbReference type="Pfam" id="PF20174">
    <property type="entry name" value="DUF6540"/>
    <property type="match status" value="1"/>
</dbReference>
<keyword evidence="3" id="KW-1185">Reference proteome</keyword>
<organism evidence="2 3">
    <name type="scientific">Gymnopilus dilepis</name>
    <dbReference type="NCBI Taxonomy" id="231916"/>
    <lineage>
        <taxon>Eukaryota</taxon>
        <taxon>Fungi</taxon>
        <taxon>Dikarya</taxon>
        <taxon>Basidiomycota</taxon>
        <taxon>Agaricomycotina</taxon>
        <taxon>Agaricomycetes</taxon>
        <taxon>Agaricomycetidae</taxon>
        <taxon>Agaricales</taxon>
        <taxon>Agaricineae</taxon>
        <taxon>Hymenogastraceae</taxon>
        <taxon>Gymnopilus</taxon>
    </lineage>
</organism>
<name>A0A409VE68_9AGAR</name>
<dbReference type="Proteomes" id="UP000284706">
    <property type="component" value="Unassembled WGS sequence"/>
</dbReference>
<reference evidence="2 3" key="1">
    <citation type="journal article" date="2018" name="Evol. Lett.">
        <title>Horizontal gene cluster transfer increased hallucinogenic mushroom diversity.</title>
        <authorList>
            <person name="Reynolds H.T."/>
            <person name="Vijayakumar V."/>
            <person name="Gluck-Thaler E."/>
            <person name="Korotkin H.B."/>
            <person name="Matheny P.B."/>
            <person name="Slot J.C."/>
        </authorList>
    </citation>
    <scope>NUCLEOTIDE SEQUENCE [LARGE SCALE GENOMIC DNA]</scope>
    <source>
        <strain evidence="2 3">SRW20</strain>
    </source>
</reference>